<dbReference type="EMBL" id="BACD03000003">
    <property type="protein sequence ID" value="GAO46417.1"/>
    <property type="molecule type" value="Genomic_DNA"/>
</dbReference>
<keyword evidence="2" id="KW-1185">Reference proteome</keyword>
<comment type="caution">
    <text evidence="1">The sequence shown here is derived from an EMBL/GenBank/DDBJ whole genome shotgun (WGS) entry which is preliminary data.</text>
</comment>
<evidence type="ECO:0000313" key="2">
    <source>
        <dbReference type="Proteomes" id="UP000033140"/>
    </source>
</evidence>
<accession>A0A0E9N966</accession>
<evidence type="ECO:0000313" key="1">
    <source>
        <dbReference type="EMBL" id="GAO46417.1"/>
    </source>
</evidence>
<organism evidence="1 2">
    <name type="scientific">Saitoella complicata (strain BCRC 22490 / CBS 7301 / JCM 7358 / NBRC 10748 / NRRL Y-17804)</name>
    <dbReference type="NCBI Taxonomy" id="698492"/>
    <lineage>
        <taxon>Eukaryota</taxon>
        <taxon>Fungi</taxon>
        <taxon>Dikarya</taxon>
        <taxon>Ascomycota</taxon>
        <taxon>Taphrinomycotina</taxon>
        <taxon>Taphrinomycotina incertae sedis</taxon>
        <taxon>Saitoella</taxon>
    </lineage>
</organism>
<reference evidence="1 2" key="2">
    <citation type="journal article" date="2014" name="J. Gen. Appl. Microbiol.">
        <title>The early diverging ascomycetous budding yeast Saitoella complicata has three histone deacetylases belonging to the Clr6, Hos2, and Rpd3 lineages.</title>
        <authorList>
            <person name="Nishida H."/>
            <person name="Matsumoto T."/>
            <person name="Kondo S."/>
            <person name="Hamamoto M."/>
            <person name="Yoshikawa H."/>
        </authorList>
    </citation>
    <scope>NUCLEOTIDE SEQUENCE [LARGE SCALE GENOMIC DNA]</scope>
    <source>
        <strain evidence="1 2">NRRL Y-17804</strain>
    </source>
</reference>
<reference evidence="1 2" key="3">
    <citation type="journal article" date="2015" name="Genome Announc.">
        <title>Draft Genome Sequence of the Archiascomycetous Yeast Saitoella complicata.</title>
        <authorList>
            <person name="Yamauchi K."/>
            <person name="Kondo S."/>
            <person name="Hamamoto M."/>
            <person name="Takahashi Y."/>
            <person name="Ogura Y."/>
            <person name="Hayashi T."/>
            <person name="Nishida H."/>
        </authorList>
    </citation>
    <scope>NUCLEOTIDE SEQUENCE [LARGE SCALE GENOMIC DNA]</scope>
    <source>
        <strain evidence="1 2">NRRL Y-17804</strain>
    </source>
</reference>
<dbReference type="AlphaFoldDB" id="A0A0E9N966"/>
<name>A0A0E9N966_SAICN</name>
<gene>
    <name evidence="1" type="ORF">G7K_0648-t1</name>
</gene>
<protein>
    <submittedName>
        <fullName evidence="1">Uncharacterized protein</fullName>
    </submittedName>
</protein>
<reference evidence="1 2" key="1">
    <citation type="journal article" date="2011" name="J. Gen. Appl. Microbiol.">
        <title>Draft genome sequencing of the enigmatic yeast Saitoella complicata.</title>
        <authorList>
            <person name="Nishida H."/>
            <person name="Hamamoto M."/>
            <person name="Sugiyama J."/>
        </authorList>
    </citation>
    <scope>NUCLEOTIDE SEQUENCE [LARGE SCALE GENOMIC DNA]</scope>
    <source>
        <strain evidence="1 2">NRRL Y-17804</strain>
    </source>
</reference>
<sequence length="145" mass="16314">MTAELFRVDVCNGKTVSYRDTRRHICNIAASAREHLSIGNHVTSIFRTQHNVITPQDIHLIQTHHAPPSEASMIPTHPPIIITMTSVNAAPIHIFSVKFKDSVASMLARHDMIKRSKVKLHTECVDCRWTKDGGFCGVSWEEALF</sequence>
<proteinExistence type="predicted"/>
<dbReference type="Proteomes" id="UP000033140">
    <property type="component" value="Unassembled WGS sequence"/>
</dbReference>